<dbReference type="RefSeq" id="WP_277863896.1">
    <property type="nucleotide sequence ID" value="NZ_JARRAG010000002.1"/>
</dbReference>
<dbReference type="Proteomes" id="UP001216907">
    <property type="component" value="Unassembled WGS sequence"/>
</dbReference>
<dbReference type="EMBL" id="JARRAG010000002">
    <property type="protein sequence ID" value="MDG3007622.1"/>
    <property type="molecule type" value="Genomic_DNA"/>
</dbReference>
<dbReference type="InterPro" id="IPR036388">
    <property type="entry name" value="WH-like_DNA-bd_sf"/>
</dbReference>
<protein>
    <submittedName>
        <fullName evidence="8">Sigma-70 family RNA polymerase sigma factor</fullName>
    </submittedName>
</protein>
<proteinExistence type="inferred from homology"/>
<keyword evidence="2" id="KW-0805">Transcription regulation</keyword>
<dbReference type="InterPro" id="IPR014284">
    <property type="entry name" value="RNA_pol_sigma-70_dom"/>
</dbReference>
<evidence type="ECO:0000256" key="4">
    <source>
        <dbReference type="ARBA" id="ARBA00023163"/>
    </source>
</evidence>
<keyword evidence="6" id="KW-1133">Transmembrane helix</keyword>
<name>A0ABT6FJ89_9BACT</name>
<dbReference type="PANTHER" id="PTHR43133">
    <property type="entry name" value="RNA POLYMERASE ECF-TYPE SIGMA FACTO"/>
    <property type="match status" value="1"/>
</dbReference>
<dbReference type="Gene3D" id="1.10.1740.10">
    <property type="match status" value="1"/>
</dbReference>
<accession>A0ABT6FJ89</accession>
<dbReference type="Gene3D" id="2.60.40.1120">
    <property type="entry name" value="Carboxypeptidase-like, regulatory domain"/>
    <property type="match status" value="1"/>
</dbReference>
<dbReference type="InterPro" id="IPR007627">
    <property type="entry name" value="RNA_pol_sigma70_r2"/>
</dbReference>
<feature type="region of interest" description="Disordered" evidence="5">
    <location>
        <begin position="293"/>
        <end position="312"/>
    </location>
</feature>
<organism evidence="8 9">
    <name type="scientific">Paludisphaera mucosa</name>
    <dbReference type="NCBI Taxonomy" id="3030827"/>
    <lineage>
        <taxon>Bacteria</taxon>
        <taxon>Pseudomonadati</taxon>
        <taxon>Planctomycetota</taxon>
        <taxon>Planctomycetia</taxon>
        <taxon>Isosphaerales</taxon>
        <taxon>Isosphaeraceae</taxon>
        <taxon>Paludisphaera</taxon>
    </lineage>
</organism>
<dbReference type="InterPro" id="IPR013325">
    <property type="entry name" value="RNA_pol_sigma_r2"/>
</dbReference>
<dbReference type="Pfam" id="PF04542">
    <property type="entry name" value="Sigma70_r2"/>
    <property type="match status" value="1"/>
</dbReference>
<evidence type="ECO:0000259" key="7">
    <source>
        <dbReference type="PROSITE" id="PS51352"/>
    </source>
</evidence>
<dbReference type="CDD" id="cd02966">
    <property type="entry name" value="TlpA_like_family"/>
    <property type="match status" value="1"/>
</dbReference>
<dbReference type="InterPro" id="IPR013766">
    <property type="entry name" value="Thioredoxin_domain"/>
</dbReference>
<comment type="caution">
    <text evidence="8">The sequence shown here is derived from an EMBL/GenBank/DDBJ whole genome shotgun (WGS) entry which is preliminary data.</text>
</comment>
<dbReference type="SUPFAM" id="SSF52833">
    <property type="entry name" value="Thioredoxin-like"/>
    <property type="match status" value="1"/>
</dbReference>
<dbReference type="InterPro" id="IPR000866">
    <property type="entry name" value="AhpC/TSA"/>
</dbReference>
<keyword evidence="4" id="KW-0804">Transcription</keyword>
<dbReference type="InterPro" id="IPR013324">
    <property type="entry name" value="RNA_pol_sigma_r3/r4-like"/>
</dbReference>
<evidence type="ECO:0000313" key="8">
    <source>
        <dbReference type="EMBL" id="MDG3007622.1"/>
    </source>
</evidence>
<evidence type="ECO:0000256" key="6">
    <source>
        <dbReference type="SAM" id="Phobius"/>
    </source>
</evidence>
<evidence type="ECO:0000256" key="3">
    <source>
        <dbReference type="ARBA" id="ARBA00023082"/>
    </source>
</evidence>
<dbReference type="PANTHER" id="PTHR43133:SF51">
    <property type="entry name" value="RNA POLYMERASE SIGMA FACTOR"/>
    <property type="match status" value="1"/>
</dbReference>
<evidence type="ECO:0000256" key="1">
    <source>
        <dbReference type="ARBA" id="ARBA00010641"/>
    </source>
</evidence>
<keyword evidence="9" id="KW-1185">Reference proteome</keyword>
<dbReference type="InterPro" id="IPR036249">
    <property type="entry name" value="Thioredoxin-like_sf"/>
</dbReference>
<feature type="transmembrane region" description="Helical" evidence="6">
    <location>
        <begin position="263"/>
        <end position="286"/>
    </location>
</feature>
<dbReference type="InterPro" id="IPR008969">
    <property type="entry name" value="CarboxyPept-like_regulatory"/>
</dbReference>
<dbReference type="NCBIfam" id="TIGR02937">
    <property type="entry name" value="sigma70-ECF"/>
    <property type="match status" value="1"/>
</dbReference>
<feature type="compositionally biased region" description="Basic and acidic residues" evidence="5">
    <location>
        <begin position="299"/>
        <end position="312"/>
    </location>
</feature>
<evidence type="ECO:0000313" key="9">
    <source>
        <dbReference type="Proteomes" id="UP001216907"/>
    </source>
</evidence>
<dbReference type="Gene3D" id="1.10.10.10">
    <property type="entry name" value="Winged helix-like DNA-binding domain superfamily/Winged helix DNA-binding domain"/>
    <property type="match status" value="1"/>
</dbReference>
<sequence>MSGGPTNETVLRIQALYESGPVGPLDDARLLERFVDRGGLDREDAFAALVRRHGPMVLAACRRMLDGPDADDAFQAVFLVLARKAGSLRRGGDLRPWLYGVAVRTAREARRRAARLRAREAGALDDSRPAIEADPDLFELRAALDEELQRLPGRYREPILLCELEGASRRDAAERLGLAEGTLSSRLARGRSLLRDRLTRRGLAVGTLAAALAPRPSSASGLAALVDASARMASQSAAGTVPAAVATLAEGVLAMLAAARFKAIATAASAALGLLALTAGLAWGFVGRAPRPEPAGVPRADDGPEPARKPDEPQIRGVVLDEDGRPVAGAEVLLNAFTDDEVRATSGPDGSYTLKPGGLKVDGRSILARSADGRSLAIFRYGSNLTRAQVEAPARIMVRPGRDVLVRVADPRGAPVVDAVVEVVGEFHAVAHATTGPDGRASLVIPPDGRVHSVVAQKAATGFDYADFTETLATDDGDGVWPDAVPASITLTLGDPRTVAVKAVDEKGEPAAGVGLHVWYLKKADRKGSVNYWSRIHLATTGVDGVATFDWLPRSAEPLVFWPRPNEGFARRRVVVEPEQSEAVMRLERLATVQGRVVLPDGSPAKDVMVVASGTGRLPDRGSGRTRTTDDGRFEMKVAPGEDYAVWIVDPAWTAPTRFDVVVGPGRTTEAVDFQLAKGTMLKGRATLRADRRPAIGEHVTAQEVSAKTLAKAIATDDASYRPTPHLVSAKVDAQGRYEMRLGPGTYLMFGSNSGGPLVVGDEPELHRDVQIDRPDRGPLAGRVVDAAGAPVADARMEVAMSDGRTFPAKADADGRFRMERDLIRAFLGVWSPEGRLGSVFLVGADEREVVLPVTPTASATGRLLQADGRPAARLELAWGRQVPSSADGRSYRHAFSTRVVTDDEGRFTLPSLVVGEEYEILVRREDLDSYPRAGVVRVEKAGPFDLGTWRPGEAHGSRMRSDFREGSPAVGDVAPAIDAVTLEGEPLRLEDFAGKTVLLAFWATWSGAGLREIDQIRNVHAAFAGDDRLAIVSLSLDASVDAPREFQEGRRLPWSMGFLKGGLSGLDAACGVQAVPAFVLVGPDGRIVARGMQGEGIEEAVAKALRRSP</sequence>
<keyword evidence="6" id="KW-0812">Transmembrane</keyword>
<dbReference type="PROSITE" id="PS51352">
    <property type="entry name" value="THIOREDOXIN_2"/>
    <property type="match status" value="1"/>
</dbReference>
<keyword evidence="3" id="KW-0731">Sigma factor</keyword>
<feature type="domain" description="Thioredoxin" evidence="7">
    <location>
        <begin position="969"/>
        <end position="1110"/>
    </location>
</feature>
<dbReference type="SUPFAM" id="SSF88659">
    <property type="entry name" value="Sigma3 and sigma4 domains of RNA polymerase sigma factors"/>
    <property type="match status" value="1"/>
</dbReference>
<comment type="similarity">
    <text evidence="1">Belongs to the sigma-70 factor family. ECF subfamily.</text>
</comment>
<dbReference type="SUPFAM" id="SSF49464">
    <property type="entry name" value="Carboxypeptidase regulatory domain-like"/>
    <property type="match status" value="2"/>
</dbReference>
<dbReference type="Gene3D" id="3.40.30.10">
    <property type="entry name" value="Glutaredoxin"/>
    <property type="match status" value="1"/>
</dbReference>
<dbReference type="CDD" id="cd06171">
    <property type="entry name" value="Sigma70_r4"/>
    <property type="match status" value="1"/>
</dbReference>
<dbReference type="InterPro" id="IPR039425">
    <property type="entry name" value="RNA_pol_sigma-70-like"/>
</dbReference>
<gene>
    <name evidence="8" type="ORF">PZE19_27985</name>
</gene>
<keyword evidence="6" id="KW-0472">Membrane</keyword>
<dbReference type="SUPFAM" id="SSF88946">
    <property type="entry name" value="Sigma2 domain of RNA polymerase sigma factors"/>
    <property type="match status" value="1"/>
</dbReference>
<dbReference type="InterPro" id="IPR013249">
    <property type="entry name" value="RNA_pol_sigma70_r4_t2"/>
</dbReference>
<evidence type="ECO:0000256" key="5">
    <source>
        <dbReference type="SAM" id="MobiDB-lite"/>
    </source>
</evidence>
<reference evidence="8 9" key="1">
    <citation type="submission" date="2023-03" db="EMBL/GenBank/DDBJ databases">
        <title>Paludisphaera mucosa sp. nov. a novel planctomycete from northern fen.</title>
        <authorList>
            <person name="Ivanova A."/>
        </authorList>
    </citation>
    <scope>NUCLEOTIDE SEQUENCE [LARGE SCALE GENOMIC DNA]</scope>
    <source>
        <strain evidence="8 9">Pla2</strain>
    </source>
</reference>
<evidence type="ECO:0000256" key="2">
    <source>
        <dbReference type="ARBA" id="ARBA00023015"/>
    </source>
</evidence>
<dbReference type="Pfam" id="PF08281">
    <property type="entry name" value="Sigma70_r4_2"/>
    <property type="match status" value="1"/>
</dbReference>
<dbReference type="Pfam" id="PF00578">
    <property type="entry name" value="AhpC-TSA"/>
    <property type="match status" value="1"/>
</dbReference>